<feature type="region of interest" description="Disordered" evidence="1">
    <location>
        <begin position="37"/>
        <end position="120"/>
    </location>
</feature>
<sequence>MDCYLILRSFSGTGSRFSWLTLVVLATICVLPAAAHGQRQIRTKKPDRGVYQPPTVQVDATESANAPAARRGEQLVEADIRDAQPMPTARVGQQSANGLTTRRSATQSRSSATQSRSNVRSVRFNEPVLDAPYVGGAIANDVILDSDVQYETIPYDGEIVCGAEPVCGVEAMGCDSIGCDSAGSCGSPRCGRCLPSPNGYISFSPDRWFGSIELMLMYRKGDRLPTLLTTGPSTDADTAGELGQAGTQTVVGGDPIFRDVAAGGRLTLGTWLDNQQCRSLIFRGWFSGEKTFGFVRDQNGQSVITRPFLDVSDNQAAQQDTLLIAFPGRATGSISISGDSNVYGGDVSVRQFWYGIEGLSIDFLYGYQFMRLDENLAIRGSSVSLDDDFAPLGSTIAISDSFDIENEFHGGQIGVASMYREGCWSFSALAKTGFGSLARRADLQGETRTSIDGNTAVDNQGLLVRDLNSGSRTDHTFGWVPEIDLTLGWRKFPCYEVTVGYHITAMTDALQVSGAVDPSLAVNLSDPPTGQQRPRESFDYRTFYVQGIHFGLQYVY</sequence>
<dbReference type="RefSeq" id="WP_145417482.1">
    <property type="nucleotide sequence ID" value="NZ_CP036526.1"/>
</dbReference>
<evidence type="ECO:0000313" key="3">
    <source>
        <dbReference type="Proteomes" id="UP000319817"/>
    </source>
</evidence>
<dbReference type="AlphaFoldDB" id="A0A517NS43"/>
<reference evidence="2 3" key="1">
    <citation type="submission" date="2019-02" db="EMBL/GenBank/DDBJ databases">
        <title>Deep-cultivation of Planctomycetes and their phenomic and genomic characterization uncovers novel biology.</title>
        <authorList>
            <person name="Wiegand S."/>
            <person name="Jogler M."/>
            <person name="Boedeker C."/>
            <person name="Pinto D."/>
            <person name="Vollmers J."/>
            <person name="Rivas-Marin E."/>
            <person name="Kohn T."/>
            <person name="Peeters S.H."/>
            <person name="Heuer A."/>
            <person name="Rast P."/>
            <person name="Oberbeckmann S."/>
            <person name="Bunk B."/>
            <person name="Jeske O."/>
            <person name="Meyerdierks A."/>
            <person name="Storesund J.E."/>
            <person name="Kallscheuer N."/>
            <person name="Luecker S."/>
            <person name="Lage O.M."/>
            <person name="Pohl T."/>
            <person name="Merkel B.J."/>
            <person name="Hornburger P."/>
            <person name="Mueller R.-W."/>
            <person name="Bruemmer F."/>
            <person name="Labrenz M."/>
            <person name="Spormann A.M."/>
            <person name="Op den Camp H."/>
            <person name="Overmann J."/>
            <person name="Amann R."/>
            <person name="Jetten M.S.M."/>
            <person name="Mascher T."/>
            <person name="Medema M.H."/>
            <person name="Devos D.P."/>
            <person name="Kaster A.-K."/>
            <person name="Ovreas L."/>
            <person name="Rohde M."/>
            <person name="Galperin M.Y."/>
            <person name="Jogler C."/>
        </authorList>
    </citation>
    <scope>NUCLEOTIDE SEQUENCE [LARGE SCALE GENOMIC DNA]</scope>
    <source>
        <strain evidence="2 3">K23_9</strain>
    </source>
</reference>
<dbReference type="EMBL" id="CP036526">
    <property type="protein sequence ID" value="QDT09925.1"/>
    <property type="molecule type" value="Genomic_DNA"/>
</dbReference>
<accession>A0A517NS43</accession>
<organism evidence="2 3">
    <name type="scientific">Stieleria marina</name>
    <dbReference type="NCBI Taxonomy" id="1930275"/>
    <lineage>
        <taxon>Bacteria</taxon>
        <taxon>Pseudomonadati</taxon>
        <taxon>Planctomycetota</taxon>
        <taxon>Planctomycetia</taxon>
        <taxon>Pirellulales</taxon>
        <taxon>Pirellulaceae</taxon>
        <taxon>Stieleria</taxon>
    </lineage>
</organism>
<proteinExistence type="predicted"/>
<evidence type="ECO:0000256" key="1">
    <source>
        <dbReference type="SAM" id="MobiDB-lite"/>
    </source>
</evidence>
<dbReference type="OrthoDB" id="292752at2"/>
<feature type="compositionally biased region" description="Basic and acidic residues" evidence="1">
    <location>
        <begin position="70"/>
        <end position="82"/>
    </location>
</feature>
<dbReference type="Pfam" id="PF07585">
    <property type="entry name" value="BBP7"/>
    <property type="match status" value="1"/>
</dbReference>
<feature type="compositionally biased region" description="Low complexity" evidence="1">
    <location>
        <begin position="100"/>
        <end position="117"/>
    </location>
</feature>
<keyword evidence="3" id="KW-1185">Reference proteome</keyword>
<evidence type="ECO:0000313" key="2">
    <source>
        <dbReference type="EMBL" id="QDT09925.1"/>
    </source>
</evidence>
<dbReference type="InterPro" id="IPR011446">
    <property type="entry name" value="BBP7"/>
</dbReference>
<dbReference type="Proteomes" id="UP000319817">
    <property type="component" value="Chromosome"/>
</dbReference>
<gene>
    <name evidence="2" type="ORF">K239x_18780</name>
</gene>
<name>A0A517NS43_9BACT</name>
<feature type="compositionally biased region" description="Polar residues" evidence="1">
    <location>
        <begin position="54"/>
        <end position="64"/>
    </location>
</feature>
<protein>
    <submittedName>
        <fullName evidence="2">Uncharacterized protein</fullName>
    </submittedName>
</protein>